<proteinExistence type="predicted"/>
<evidence type="ECO:0000313" key="2">
    <source>
        <dbReference type="EMBL" id="KAB8067573.1"/>
    </source>
</evidence>
<dbReference type="InterPro" id="IPR036148">
    <property type="entry name" value="MmgE/PrpD_sf"/>
</dbReference>
<dbReference type="InterPro" id="IPR045337">
    <property type="entry name" value="MmgE_PrpD_C"/>
</dbReference>
<name>A0A5N5WGP9_9EURO</name>
<dbReference type="Proteomes" id="UP000326565">
    <property type="component" value="Unassembled WGS sequence"/>
</dbReference>
<dbReference type="GO" id="GO:0016829">
    <property type="term" value="F:lyase activity"/>
    <property type="evidence" value="ECO:0007669"/>
    <property type="project" value="InterPro"/>
</dbReference>
<sequence length="254" mass="27997">MAPPYRADEIISELGEKWQTNNIRVKQHAMVATVHSSIECVAALQTRYPDRFRSEDADGLADTIRSITVEMSRTSYKHGGDRIARPITTTVMPAQFRAELLNRDVLWEIVAKAECVHNEDFDGEPWQQRVVITFRDGVALEHSLVAPKGARPGLSNKEIKGKWRALTEGVIRSERREGIEKLVLGLEEAPDIVSSLSTILLAAFSVVALAAPTPNADSEQLAKRQYSYCAKCSGGSRTCWNCGSAGCFSMVVSC</sequence>
<gene>
    <name evidence="2" type="ORF">BDV29DRAFT_163238</name>
</gene>
<protein>
    <recommendedName>
        <fullName evidence="1">MmgE/PrpD C-terminal domain-containing protein</fullName>
    </recommendedName>
</protein>
<dbReference type="InterPro" id="IPR005656">
    <property type="entry name" value="MmgE_PrpD"/>
</dbReference>
<dbReference type="SUPFAM" id="SSF103378">
    <property type="entry name" value="2-methylcitrate dehydratase PrpD"/>
    <property type="match status" value="1"/>
</dbReference>
<dbReference type="PANTHER" id="PTHR16943:SF8">
    <property type="entry name" value="2-METHYLCITRATE DEHYDRATASE"/>
    <property type="match status" value="1"/>
</dbReference>
<dbReference type="PANTHER" id="PTHR16943">
    <property type="entry name" value="2-METHYLCITRATE DEHYDRATASE-RELATED"/>
    <property type="match status" value="1"/>
</dbReference>
<dbReference type="Pfam" id="PF19305">
    <property type="entry name" value="MmgE_PrpD_C"/>
    <property type="match status" value="1"/>
</dbReference>
<evidence type="ECO:0000313" key="3">
    <source>
        <dbReference type="Proteomes" id="UP000326565"/>
    </source>
</evidence>
<keyword evidence="3" id="KW-1185">Reference proteome</keyword>
<dbReference type="EMBL" id="ML732469">
    <property type="protein sequence ID" value="KAB8067573.1"/>
    <property type="molecule type" value="Genomic_DNA"/>
</dbReference>
<reference evidence="2 3" key="1">
    <citation type="submission" date="2019-04" db="EMBL/GenBank/DDBJ databases">
        <title>Friends and foes A comparative genomics study of 23 Aspergillus species from section Flavi.</title>
        <authorList>
            <consortium name="DOE Joint Genome Institute"/>
            <person name="Kjaerbolling I."/>
            <person name="Vesth T."/>
            <person name="Frisvad J.C."/>
            <person name="Nybo J.L."/>
            <person name="Theobald S."/>
            <person name="Kildgaard S."/>
            <person name="Isbrandt T."/>
            <person name="Kuo A."/>
            <person name="Sato A."/>
            <person name="Lyhne E.K."/>
            <person name="Kogle M.E."/>
            <person name="Wiebenga A."/>
            <person name="Kun R.S."/>
            <person name="Lubbers R.J."/>
            <person name="Makela M.R."/>
            <person name="Barry K."/>
            <person name="Chovatia M."/>
            <person name="Clum A."/>
            <person name="Daum C."/>
            <person name="Haridas S."/>
            <person name="He G."/>
            <person name="LaButti K."/>
            <person name="Lipzen A."/>
            <person name="Mondo S."/>
            <person name="Riley R."/>
            <person name="Salamov A."/>
            <person name="Simmons B.A."/>
            <person name="Magnuson J.K."/>
            <person name="Henrissat B."/>
            <person name="Mortensen U.H."/>
            <person name="Larsen T.O."/>
            <person name="Devries R.P."/>
            <person name="Grigoriev I.V."/>
            <person name="Machida M."/>
            <person name="Baker S.E."/>
            <person name="Andersen M.R."/>
        </authorList>
    </citation>
    <scope>NUCLEOTIDE SEQUENCE [LARGE SCALE GENOMIC DNA]</scope>
    <source>
        <strain evidence="2 3">CBS 151.66</strain>
    </source>
</reference>
<organism evidence="2 3">
    <name type="scientific">Aspergillus leporis</name>
    <dbReference type="NCBI Taxonomy" id="41062"/>
    <lineage>
        <taxon>Eukaryota</taxon>
        <taxon>Fungi</taxon>
        <taxon>Dikarya</taxon>
        <taxon>Ascomycota</taxon>
        <taxon>Pezizomycotina</taxon>
        <taxon>Eurotiomycetes</taxon>
        <taxon>Eurotiomycetidae</taxon>
        <taxon>Eurotiales</taxon>
        <taxon>Aspergillaceae</taxon>
        <taxon>Aspergillus</taxon>
        <taxon>Aspergillus subgen. Circumdati</taxon>
    </lineage>
</organism>
<accession>A0A5N5WGP9</accession>
<evidence type="ECO:0000259" key="1">
    <source>
        <dbReference type="Pfam" id="PF19305"/>
    </source>
</evidence>
<feature type="domain" description="MmgE/PrpD C-terminal" evidence="1">
    <location>
        <begin position="90"/>
        <end position="185"/>
    </location>
</feature>
<dbReference type="OrthoDB" id="10267976at2759"/>
<dbReference type="AlphaFoldDB" id="A0A5N5WGP9"/>